<evidence type="ECO:0000256" key="6">
    <source>
        <dbReference type="ARBA" id="ARBA00023125"/>
    </source>
</evidence>
<feature type="binding site" evidence="9">
    <location>
        <position position="134"/>
    </location>
    <ligand>
        <name>Zn(2+)</name>
        <dbReference type="ChEBI" id="CHEBI:29105"/>
    </ligand>
</feature>
<feature type="domain" description="C2H2-type" evidence="11">
    <location>
        <begin position="526"/>
        <end position="553"/>
    </location>
</feature>
<dbReference type="GO" id="GO:0008270">
    <property type="term" value="F:zinc ion binding"/>
    <property type="evidence" value="ECO:0007669"/>
    <property type="project" value="UniProtKB-UniRule"/>
</dbReference>
<dbReference type="InterPro" id="IPR050589">
    <property type="entry name" value="Ikaros_C2H2-ZF"/>
</dbReference>
<proteinExistence type="predicted"/>
<dbReference type="SMART" id="SM00868">
    <property type="entry name" value="zf-AD"/>
    <property type="match status" value="2"/>
</dbReference>
<dbReference type="InterPro" id="IPR012934">
    <property type="entry name" value="Znf_AD"/>
</dbReference>
<keyword evidence="4 8" id="KW-0863">Zinc-finger</keyword>
<keyword evidence="3" id="KW-0677">Repeat</keyword>
<feature type="domain" description="C2H2-type" evidence="11">
    <location>
        <begin position="371"/>
        <end position="398"/>
    </location>
</feature>
<evidence type="ECO:0000313" key="13">
    <source>
        <dbReference type="EMBL" id="KAJ8909377.1"/>
    </source>
</evidence>
<keyword evidence="14" id="KW-1185">Reference proteome</keyword>
<keyword evidence="2 9" id="KW-0479">Metal-binding</keyword>
<dbReference type="Pfam" id="PF00096">
    <property type="entry name" value="zf-C2H2"/>
    <property type="match status" value="2"/>
</dbReference>
<feature type="domain" description="C2H2-type" evidence="11">
    <location>
        <begin position="433"/>
        <end position="460"/>
    </location>
</feature>
<dbReference type="Proteomes" id="UP001159042">
    <property type="component" value="Unassembled WGS sequence"/>
</dbReference>
<gene>
    <name evidence="13" type="ORF">NQ315_017037</name>
</gene>
<organism evidence="13 14">
    <name type="scientific">Exocentrus adspersus</name>
    <dbReference type="NCBI Taxonomy" id="1586481"/>
    <lineage>
        <taxon>Eukaryota</taxon>
        <taxon>Metazoa</taxon>
        <taxon>Ecdysozoa</taxon>
        <taxon>Arthropoda</taxon>
        <taxon>Hexapoda</taxon>
        <taxon>Insecta</taxon>
        <taxon>Pterygota</taxon>
        <taxon>Neoptera</taxon>
        <taxon>Endopterygota</taxon>
        <taxon>Coleoptera</taxon>
        <taxon>Polyphaga</taxon>
        <taxon>Cucujiformia</taxon>
        <taxon>Chrysomeloidea</taxon>
        <taxon>Cerambycidae</taxon>
        <taxon>Lamiinae</taxon>
        <taxon>Acanthocinini</taxon>
        <taxon>Exocentrus</taxon>
    </lineage>
</organism>
<feature type="domain" description="ZAD" evidence="12">
    <location>
        <begin position="129"/>
        <end position="211"/>
    </location>
</feature>
<evidence type="ECO:0000259" key="11">
    <source>
        <dbReference type="PROSITE" id="PS50157"/>
    </source>
</evidence>
<evidence type="ECO:0000256" key="1">
    <source>
        <dbReference type="ARBA" id="ARBA00004123"/>
    </source>
</evidence>
<feature type="binding site" evidence="9">
    <location>
        <position position="184"/>
    </location>
    <ligand>
        <name>Zn(2+)</name>
        <dbReference type="ChEBI" id="CHEBI:29105"/>
    </ligand>
</feature>
<name>A0AAV8V5F0_9CUCU</name>
<keyword evidence="7" id="KW-0539">Nucleus</keyword>
<dbReference type="FunFam" id="3.30.160.60:FF:002203">
    <property type="entry name" value="Zinc finger protein 142-like Protein"/>
    <property type="match status" value="1"/>
</dbReference>
<dbReference type="PROSITE" id="PS50157">
    <property type="entry name" value="ZINC_FINGER_C2H2_2"/>
    <property type="match status" value="6"/>
</dbReference>
<keyword evidence="5 9" id="KW-0862">Zinc</keyword>
<dbReference type="GO" id="GO:0006357">
    <property type="term" value="P:regulation of transcription by RNA polymerase II"/>
    <property type="evidence" value="ECO:0007669"/>
    <property type="project" value="TreeGrafter"/>
</dbReference>
<dbReference type="GO" id="GO:0000978">
    <property type="term" value="F:RNA polymerase II cis-regulatory region sequence-specific DNA binding"/>
    <property type="evidence" value="ECO:0007669"/>
    <property type="project" value="TreeGrafter"/>
</dbReference>
<dbReference type="Gene3D" id="3.40.1800.20">
    <property type="match status" value="1"/>
</dbReference>
<evidence type="ECO:0000313" key="14">
    <source>
        <dbReference type="Proteomes" id="UP001159042"/>
    </source>
</evidence>
<feature type="domain" description="C2H2-type" evidence="11">
    <location>
        <begin position="278"/>
        <end position="305"/>
    </location>
</feature>
<keyword evidence="6" id="KW-0238">DNA-binding</keyword>
<dbReference type="GO" id="GO:0003700">
    <property type="term" value="F:DNA-binding transcription factor activity"/>
    <property type="evidence" value="ECO:0007669"/>
    <property type="project" value="TreeGrafter"/>
</dbReference>
<comment type="subcellular location">
    <subcellularLocation>
        <location evidence="1">Nucleus</location>
    </subcellularLocation>
</comment>
<accession>A0AAV8V5F0</accession>
<evidence type="ECO:0000256" key="7">
    <source>
        <dbReference type="ARBA" id="ARBA00023242"/>
    </source>
</evidence>
<feature type="binding site" evidence="9">
    <location>
        <position position="187"/>
    </location>
    <ligand>
        <name>Zn(2+)</name>
        <dbReference type="ChEBI" id="CHEBI:29105"/>
    </ligand>
</feature>
<dbReference type="Gene3D" id="3.30.160.60">
    <property type="entry name" value="Classic Zinc Finger"/>
    <property type="match status" value="5"/>
</dbReference>
<dbReference type="PROSITE" id="PS51915">
    <property type="entry name" value="ZAD"/>
    <property type="match status" value="1"/>
</dbReference>
<evidence type="ECO:0000256" key="2">
    <source>
        <dbReference type="ARBA" id="ARBA00022723"/>
    </source>
</evidence>
<evidence type="ECO:0000256" key="10">
    <source>
        <dbReference type="SAM" id="MobiDB-lite"/>
    </source>
</evidence>
<evidence type="ECO:0000259" key="12">
    <source>
        <dbReference type="PROSITE" id="PS51915"/>
    </source>
</evidence>
<evidence type="ECO:0000256" key="5">
    <source>
        <dbReference type="ARBA" id="ARBA00022833"/>
    </source>
</evidence>
<sequence>MNKRPVRKKGRSRTTNTRKNIQKQSQILCVLCCDKSSDDDLESIGDVMRHVLDVLLINAGHSFIERPAMCLKCSLRIKTMFEFKSACLYTEDFLTPFANIKKPDRIDIKNIYLREKGSKELIDVLSDRNLCRLCLSAVDNNNNNNNRTTVSLDAKDLHVNRIKRMIDRCIPEVNVDNTTNALICDACVNHLEEYCKFIDSCAEVRKMVESYCSKNGTNRCVALPEVLKFTSSNSSFKTEPDKDASGIKTEVEEIKSVSALPPPPLKLEKVRNQEFASYQCRFCDHISKRKHNLKSHMLIHKDPSEKKSHKCHLCDFKTLIPSCLKHHMLVHKDPSEIKWFECDLCDFKTKRNGSLTCHKLMHKDPSQIQWFQCHLCGYKVFRKQNLKKHMVVHQHPSQVKWITCKLCDFKTRHRSSLNNHMQNHKDPLEIKWYNCDLCHYKAKEKPHLNSHMLVHKDSSEVTWLKCEFCNYKGKYKSNLKTHMLKHKDSSEIKWFRCDICDYKAKIAANLRSHMSVHKDPSEIRWQECHLCGLKLKRKDTLKTHMRLHKSPSQINWFKCDLCGFKTRHKTSLKDHVANHRDPSKRKYLGGKRLQVE</sequence>
<feature type="domain" description="C2H2-type" evidence="11">
    <location>
        <begin position="557"/>
        <end position="584"/>
    </location>
</feature>
<evidence type="ECO:0000256" key="8">
    <source>
        <dbReference type="PROSITE-ProRule" id="PRU00042"/>
    </source>
</evidence>
<feature type="binding site" evidence="9">
    <location>
        <position position="131"/>
    </location>
    <ligand>
        <name>Zn(2+)</name>
        <dbReference type="ChEBI" id="CHEBI:29105"/>
    </ligand>
</feature>
<dbReference type="EMBL" id="JANEYG010000600">
    <property type="protein sequence ID" value="KAJ8909377.1"/>
    <property type="molecule type" value="Genomic_DNA"/>
</dbReference>
<reference evidence="13 14" key="1">
    <citation type="journal article" date="2023" name="Insect Mol. Biol.">
        <title>Genome sequencing provides insights into the evolution of gene families encoding plant cell wall-degrading enzymes in longhorned beetles.</title>
        <authorList>
            <person name="Shin N.R."/>
            <person name="Okamura Y."/>
            <person name="Kirsch R."/>
            <person name="Pauchet Y."/>
        </authorList>
    </citation>
    <scope>NUCLEOTIDE SEQUENCE [LARGE SCALE GENOMIC DNA]</scope>
    <source>
        <strain evidence="13">EAD_L_NR</strain>
    </source>
</reference>
<feature type="domain" description="C2H2-type" evidence="11">
    <location>
        <begin position="495"/>
        <end position="522"/>
    </location>
</feature>
<feature type="region of interest" description="Disordered" evidence="10">
    <location>
        <begin position="573"/>
        <end position="596"/>
    </location>
</feature>
<dbReference type="PANTHER" id="PTHR24404">
    <property type="entry name" value="ZINC FINGER PROTEIN"/>
    <property type="match status" value="1"/>
</dbReference>
<dbReference type="InterPro" id="IPR036236">
    <property type="entry name" value="Znf_C2H2_sf"/>
</dbReference>
<dbReference type="SMART" id="SM00355">
    <property type="entry name" value="ZnF_C2H2"/>
    <property type="match status" value="10"/>
</dbReference>
<protein>
    <submittedName>
        <fullName evidence="13">Uncharacterized protein</fullName>
    </submittedName>
</protein>
<evidence type="ECO:0000256" key="9">
    <source>
        <dbReference type="PROSITE-ProRule" id="PRU01263"/>
    </source>
</evidence>
<dbReference type="PROSITE" id="PS00028">
    <property type="entry name" value="ZINC_FINGER_C2H2_1"/>
    <property type="match status" value="2"/>
</dbReference>
<dbReference type="SUPFAM" id="SSF57667">
    <property type="entry name" value="beta-beta-alpha zinc fingers"/>
    <property type="match status" value="4"/>
</dbReference>
<evidence type="ECO:0000256" key="3">
    <source>
        <dbReference type="ARBA" id="ARBA00022737"/>
    </source>
</evidence>
<dbReference type="PANTHER" id="PTHR24404:SF111">
    <property type="entry name" value="GASTRULA ZINC FINGER PROTEIN XLCGF49.1-LIKE-RELATED"/>
    <property type="match status" value="1"/>
</dbReference>
<dbReference type="GO" id="GO:0005634">
    <property type="term" value="C:nucleus"/>
    <property type="evidence" value="ECO:0007669"/>
    <property type="project" value="UniProtKB-SubCell"/>
</dbReference>
<dbReference type="InterPro" id="IPR013087">
    <property type="entry name" value="Znf_C2H2_type"/>
</dbReference>
<dbReference type="AlphaFoldDB" id="A0AAV8V5F0"/>
<evidence type="ECO:0000256" key="4">
    <source>
        <dbReference type="ARBA" id="ARBA00022771"/>
    </source>
</evidence>
<comment type="caution">
    <text evidence="13">The sequence shown here is derived from an EMBL/GenBank/DDBJ whole genome shotgun (WGS) entry which is preliminary data.</text>
</comment>